<dbReference type="GO" id="GO:0005634">
    <property type="term" value="C:nucleus"/>
    <property type="evidence" value="ECO:0007669"/>
    <property type="project" value="TreeGrafter"/>
</dbReference>
<dbReference type="GO" id="GO:0006508">
    <property type="term" value="P:proteolysis"/>
    <property type="evidence" value="ECO:0007669"/>
    <property type="project" value="UniProtKB-KW"/>
</dbReference>
<dbReference type="InterPro" id="IPR001394">
    <property type="entry name" value="Peptidase_C19_UCH"/>
</dbReference>
<dbReference type="InterPro" id="IPR028889">
    <property type="entry name" value="USP"/>
</dbReference>
<dbReference type="InterPro" id="IPR038765">
    <property type="entry name" value="Papain-like_cys_pep_sf"/>
</dbReference>
<protein>
    <recommendedName>
        <fullName evidence="7">Ubiquitin carboxyl-terminal hydrolase</fullName>
        <ecNumber evidence="7">3.4.19.12</ecNumber>
    </recommendedName>
</protein>
<sequence length="605" mass="62860">MGASASTPGGLGAPQADLDGADGPFQHVPGLRNEGNTCFANAVLQAVAALPQFHAHLERIVRSGSQPGMAKAMDPLCQLVAGAGAGSLQDARDAMFEAGGSASQQTRAEADDVDQRTQLAGRLLGLVQRLSRASVAPVAPEDSRVVVGDFNAMFRRHGESGLRGDQQDAHEMLLLLESALARDADDEEDEDAAALSGAGSVTVGAVDAPPGSVSAWPMGRSSDSALAIKATPAAPAPASALAAEPSSSAVATAATSTIRRISPLRRAMLFAAADAASITSVMHHARQSLAADPSGRALQELVQSAIRTARLSSGLPVTPLLVSPAQLVSLARPRRTKLRSPFRGATATCIKCLGCNTFSDWSLQPFTCLSLPIHGSDVRTCLSRQLHDERISEDYRCDRCHGVHPAVKRSRLVRLPSVLVIHLQRQTVGAYGPVKISAAVRFGVSLDVSALCARARSPRDAAAAEGTSADEAAAIAAAAAGAATSKRPSGKAVYSLMSVVTHLGGPFGGHYVAFRRVPQPASTRAGPEPEAVRKPAKGLWAYVSDEVTKSVPLAEVKKAEAYMLMYARSDPDADPACGAEGVSREPGLGYWDVSGGGHRLAYSYA</sequence>
<feature type="domain" description="USP" evidence="9">
    <location>
        <begin position="29"/>
        <end position="569"/>
    </location>
</feature>
<evidence type="ECO:0000256" key="4">
    <source>
        <dbReference type="ARBA" id="ARBA00022786"/>
    </source>
</evidence>
<comment type="catalytic activity">
    <reaction evidence="1 7">
        <text>Thiol-dependent hydrolysis of ester, thioester, amide, peptide and isopeptide bonds formed by the C-terminal Gly of ubiquitin (a 76-residue protein attached to proteins as an intracellular targeting signal).</text>
        <dbReference type="EC" id="3.4.19.12"/>
    </reaction>
</comment>
<keyword evidence="4 7" id="KW-0833">Ubl conjugation pathway</keyword>
<dbReference type="GO" id="GO:0005829">
    <property type="term" value="C:cytosol"/>
    <property type="evidence" value="ECO:0007669"/>
    <property type="project" value="TreeGrafter"/>
</dbReference>
<organism evidence="10 11">
    <name type="scientific">Cafeteria roenbergensis</name>
    <name type="common">Marine flagellate</name>
    <dbReference type="NCBI Taxonomy" id="33653"/>
    <lineage>
        <taxon>Eukaryota</taxon>
        <taxon>Sar</taxon>
        <taxon>Stramenopiles</taxon>
        <taxon>Bigyra</taxon>
        <taxon>Opalozoa</taxon>
        <taxon>Bicosoecida</taxon>
        <taxon>Cafeteriaceae</taxon>
        <taxon>Cafeteria</taxon>
    </lineage>
</organism>
<dbReference type="InterPro" id="IPR018200">
    <property type="entry name" value="USP_CS"/>
</dbReference>
<comment type="similarity">
    <text evidence="2 7">Belongs to the peptidase C19 family.</text>
</comment>
<evidence type="ECO:0000259" key="9">
    <source>
        <dbReference type="PROSITE" id="PS50235"/>
    </source>
</evidence>
<dbReference type="GO" id="GO:0016579">
    <property type="term" value="P:protein deubiquitination"/>
    <property type="evidence" value="ECO:0007669"/>
    <property type="project" value="InterPro"/>
</dbReference>
<keyword evidence="6 7" id="KW-0788">Thiol protease</keyword>
<keyword evidence="11" id="KW-1185">Reference proteome</keyword>
<evidence type="ECO:0000313" key="10">
    <source>
        <dbReference type="EMBL" id="KAA0155449.1"/>
    </source>
</evidence>
<dbReference type="PROSITE" id="PS50235">
    <property type="entry name" value="USP_3"/>
    <property type="match status" value="1"/>
</dbReference>
<dbReference type="Pfam" id="PF00443">
    <property type="entry name" value="UCH"/>
    <property type="match status" value="1"/>
</dbReference>
<keyword evidence="5 7" id="KW-0378">Hydrolase</keyword>
<dbReference type="EC" id="3.4.19.12" evidence="7"/>
<evidence type="ECO:0000256" key="1">
    <source>
        <dbReference type="ARBA" id="ARBA00000707"/>
    </source>
</evidence>
<reference evidence="10 11" key="1">
    <citation type="submission" date="2019-07" db="EMBL/GenBank/DDBJ databases">
        <title>Genomes of Cafeteria roenbergensis.</title>
        <authorList>
            <person name="Fischer M.G."/>
            <person name="Hackl T."/>
            <person name="Roman M."/>
        </authorList>
    </citation>
    <scope>NUCLEOTIDE SEQUENCE [LARGE SCALE GENOMIC DNA]</scope>
    <source>
        <strain evidence="10 11">BVI</strain>
    </source>
</reference>
<gene>
    <name evidence="10" type="ORF">FNF29_01823</name>
</gene>
<dbReference type="PANTHER" id="PTHR24006:SF888">
    <property type="entry name" value="UBIQUITIN CARBOXYL-TERMINAL HYDROLASE 30"/>
    <property type="match status" value="1"/>
</dbReference>
<dbReference type="AlphaFoldDB" id="A0A5A8CRW2"/>
<feature type="region of interest" description="Disordered" evidence="8">
    <location>
        <begin position="1"/>
        <end position="29"/>
    </location>
</feature>
<dbReference type="Gene3D" id="3.90.70.10">
    <property type="entry name" value="Cysteine proteinases"/>
    <property type="match status" value="2"/>
</dbReference>
<keyword evidence="3 7" id="KW-0645">Protease</keyword>
<evidence type="ECO:0000256" key="7">
    <source>
        <dbReference type="RuleBase" id="RU366025"/>
    </source>
</evidence>
<proteinExistence type="inferred from homology"/>
<dbReference type="Proteomes" id="UP000323011">
    <property type="component" value="Unassembled WGS sequence"/>
</dbReference>
<evidence type="ECO:0000256" key="5">
    <source>
        <dbReference type="ARBA" id="ARBA00022801"/>
    </source>
</evidence>
<dbReference type="PANTHER" id="PTHR24006">
    <property type="entry name" value="UBIQUITIN CARBOXYL-TERMINAL HYDROLASE"/>
    <property type="match status" value="1"/>
</dbReference>
<dbReference type="PROSITE" id="PS00973">
    <property type="entry name" value="USP_2"/>
    <property type="match status" value="1"/>
</dbReference>
<dbReference type="SUPFAM" id="SSF54001">
    <property type="entry name" value="Cysteine proteinases"/>
    <property type="match status" value="1"/>
</dbReference>
<dbReference type="InterPro" id="IPR050164">
    <property type="entry name" value="Peptidase_C19"/>
</dbReference>
<dbReference type="PROSITE" id="PS00972">
    <property type="entry name" value="USP_1"/>
    <property type="match status" value="1"/>
</dbReference>
<evidence type="ECO:0000256" key="6">
    <source>
        <dbReference type="ARBA" id="ARBA00022807"/>
    </source>
</evidence>
<evidence type="ECO:0000256" key="2">
    <source>
        <dbReference type="ARBA" id="ARBA00009085"/>
    </source>
</evidence>
<evidence type="ECO:0000313" key="11">
    <source>
        <dbReference type="Proteomes" id="UP000323011"/>
    </source>
</evidence>
<evidence type="ECO:0000256" key="3">
    <source>
        <dbReference type="ARBA" id="ARBA00022670"/>
    </source>
</evidence>
<name>A0A5A8CRW2_CAFRO</name>
<dbReference type="GO" id="GO:0004843">
    <property type="term" value="F:cysteine-type deubiquitinase activity"/>
    <property type="evidence" value="ECO:0007669"/>
    <property type="project" value="UniProtKB-UniRule"/>
</dbReference>
<dbReference type="EMBL" id="VLTN01000007">
    <property type="protein sequence ID" value="KAA0155449.1"/>
    <property type="molecule type" value="Genomic_DNA"/>
</dbReference>
<evidence type="ECO:0000256" key="8">
    <source>
        <dbReference type="SAM" id="MobiDB-lite"/>
    </source>
</evidence>
<accession>A0A5A8CRW2</accession>
<comment type="caution">
    <text evidence="10">The sequence shown here is derived from an EMBL/GenBank/DDBJ whole genome shotgun (WGS) entry which is preliminary data.</text>
</comment>